<evidence type="ECO:0000256" key="5">
    <source>
        <dbReference type="SAM" id="MobiDB-lite"/>
    </source>
</evidence>
<comment type="similarity">
    <text evidence="1">Belongs to the protein prenyltransferase subunit alpha family.</text>
</comment>
<evidence type="ECO:0008006" key="8">
    <source>
        <dbReference type="Google" id="ProtNLM"/>
    </source>
</evidence>
<keyword evidence="4" id="KW-0677">Repeat</keyword>
<dbReference type="PANTHER" id="PTHR11129">
    <property type="entry name" value="PROTEIN FARNESYLTRANSFERASE ALPHA SUBUNIT/RAB GERANYLGERANYL TRANSFERASE ALPHA SUBUNIT"/>
    <property type="match status" value="1"/>
</dbReference>
<sequence length="424" mass="50198">MSEGNAMSIRIIKIINDIIKNDHELQEFTIIPTEDNTRNKSPVLYEEHNLGLESWCIKHVYEYACSVLFSQRKQLSRTPHSELEKLNRILIVAILINPEVGTFWNMKRELVEKDVLNTDDELYFSKIVLSHKSKSNEAFAYRRWLLSRILNKMAANHMAFPTHFLQAEFQVVHMASTKCQNNYHSWNHRIWCMENILTYNHNISQIVYSELNYSQEWINEHVSEHTGYHYRQYLIKLVKEHKRIVSIYESFYNFVVKSLLKTSNDGDWRNLLDYLLGKPNRTRLLEETCSYVNYISILLYDLFILIDQINEIYPEHEALYSHRKFLIHHLLKAPHDYHGSEFKSKFNSEILQLADGRNVTDSGAPDRSTKPDPSDNKLKMSVKQDDYVLYEILSTCERNFAAKNSNSMQLGRYRKWSKHVMGFE</sequence>
<dbReference type="GO" id="GO:0008318">
    <property type="term" value="F:protein prenyltransferase activity"/>
    <property type="evidence" value="ECO:0007669"/>
    <property type="project" value="InterPro"/>
</dbReference>
<name>A0A9N9TLA3_PHYSR</name>
<dbReference type="GO" id="GO:0005737">
    <property type="term" value="C:cytoplasm"/>
    <property type="evidence" value="ECO:0007669"/>
    <property type="project" value="TreeGrafter"/>
</dbReference>
<accession>A0A9N9TLA3</accession>
<evidence type="ECO:0000313" key="6">
    <source>
        <dbReference type="EMBL" id="CAG9858012.1"/>
    </source>
</evidence>
<gene>
    <name evidence="6" type="ORF">PHYEVI_LOCUS4405</name>
</gene>
<evidence type="ECO:0000256" key="1">
    <source>
        <dbReference type="ARBA" id="ARBA00006734"/>
    </source>
</evidence>
<dbReference type="InterPro" id="IPR002088">
    <property type="entry name" value="Prenyl_trans_a"/>
</dbReference>
<reference evidence="6" key="1">
    <citation type="submission" date="2022-01" db="EMBL/GenBank/DDBJ databases">
        <authorList>
            <person name="King R."/>
        </authorList>
    </citation>
    <scope>NUCLEOTIDE SEQUENCE</scope>
</reference>
<keyword evidence="3" id="KW-0808">Transferase</keyword>
<organism evidence="6 7">
    <name type="scientific">Phyllotreta striolata</name>
    <name type="common">Striped flea beetle</name>
    <name type="synonym">Crioceris striolata</name>
    <dbReference type="NCBI Taxonomy" id="444603"/>
    <lineage>
        <taxon>Eukaryota</taxon>
        <taxon>Metazoa</taxon>
        <taxon>Ecdysozoa</taxon>
        <taxon>Arthropoda</taxon>
        <taxon>Hexapoda</taxon>
        <taxon>Insecta</taxon>
        <taxon>Pterygota</taxon>
        <taxon>Neoptera</taxon>
        <taxon>Endopterygota</taxon>
        <taxon>Coleoptera</taxon>
        <taxon>Polyphaga</taxon>
        <taxon>Cucujiformia</taxon>
        <taxon>Chrysomeloidea</taxon>
        <taxon>Chrysomelidae</taxon>
        <taxon>Galerucinae</taxon>
        <taxon>Alticini</taxon>
        <taxon>Phyllotreta</taxon>
    </lineage>
</organism>
<dbReference type="SUPFAM" id="SSF48439">
    <property type="entry name" value="Protein prenylyltransferase"/>
    <property type="match status" value="1"/>
</dbReference>
<evidence type="ECO:0000256" key="3">
    <source>
        <dbReference type="ARBA" id="ARBA00022679"/>
    </source>
</evidence>
<evidence type="ECO:0000256" key="2">
    <source>
        <dbReference type="ARBA" id="ARBA00022602"/>
    </source>
</evidence>
<dbReference type="PANTHER" id="PTHR11129:SF3">
    <property type="entry name" value="PROTEIN PRENYLTRANSFERASE ALPHA SUBUNIT REPEAT-CONTAINING PROTEIN 1"/>
    <property type="match status" value="1"/>
</dbReference>
<proteinExistence type="inferred from homology"/>
<protein>
    <recommendedName>
        <fullName evidence="8">Protein prenyltransferase alpha subunit</fullName>
    </recommendedName>
</protein>
<dbReference type="EMBL" id="OU900108">
    <property type="protein sequence ID" value="CAG9858012.1"/>
    <property type="molecule type" value="Genomic_DNA"/>
</dbReference>
<dbReference type="OrthoDB" id="5358702at2759"/>
<evidence type="ECO:0000256" key="4">
    <source>
        <dbReference type="ARBA" id="ARBA00022737"/>
    </source>
</evidence>
<dbReference type="Pfam" id="PF01239">
    <property type="entry name" value="PPTA"/>
    <property type="match status" value="2"/>
</dbReference>
<keyword evidence="7" id="KW-1185">Reference proteome</keyword>
<keyword evidence="2" id="KW-0637">Prenyltransferase</keyword>
<dbReference type="PROSITE" id="PS51147">
    <property type="entry name" value="PFTA"/>
    <property type="match status" value="1"/>
</dbReference>
<feature type="compositionally biased region" description="Basic and acidic residues" evidence="5">
    <location>
        <begin position="367"/>
        <end position="377"/>
    </location>
</feature>
<dbReference type="Proteomes" id="UP001153712">
    <property type="component" value="Chromosome 15"/>
</dbReference>
<feature type="region of interest" description="Disordered" evidence="5">
    <location>
        <begin position="357"/>
        <end position="377"/>
    </location>
</feature>
<dbReference type="AlphaFoldDB" id="A0A9N9TLA3"/>
<evidence type="ECO:0000313" key="7">
    <source>
        <dbReference type="Proteomes" id="UP001153712"/>
    </source>
</evidence>
<dbReference type="Gene3D" id="1.25.40.120">
    <property type="entry name" value="Protein prenylyltransferase"/>
    <property type="match status" value="1"/>
</dbReference>